<keyword evidence="4 6" id="KW-1133">Transmembrane helix</keyword>
<feature type="domain" description="Major facilitator superfamily (MFS) profile" evidence="7">
    <location>
        <begin position="23"/>
        <end position="427"/>
    </location>
</feature>
<evidence type="ECO:0000256" key="1">
    <source>
        <dbReference type="ARBA" id="ARBA00004141"/>
    </source>
</evidence>
<evidence type="ECO:0000256" key="4">
    <source>
        <dbReference type="ARBA" id="ARBA00022989"/>
    </source>
</evidence>
<feature type="transmembrane region" description="Helical" evidence="6">
    <location>
        <begin position="313"/>
        <end position="333"/>
    </location>
</feature>
<comment type="subcellular location">
    <subcellularLocation>
        <location evidence="1">Membrane</location>
        <topology evidence="1">Multi-pass membrane protein</topology>
    </subcellularLocation>
</comment>
<name>A0ABS0DVC4_9GAMM</name>
<dbReference type="InterPro" id="IPR036259">
    <property type="entry name" value="MFS_trans_sf"/>
</dbReference>
<feature type="transmembrane region" description="Helical" evidence="6">
    <location>
        <begin position="114"/>
        <end position="135"/>
    </location>
</feature>
<dbReference type="InterPro" id="IPR011701">
    <property type="entry name" value="MFS"/>
</dbReference>
<dbReference type="Pfam" id="PF07690">
    <property type="entry name" value="MFS_1"/>
    <property type="match status" value="1"/>
</dbReference>
<feature type="transmembrane region" description="Helical" evidence="6">
    <location>
        <begin position="147"/>
        <end position="169"/>
    </location>
</feature>
<feature type="transmembrane region" description="Helical" evidence="6">
    <location>
        <begin position="181"/>
        <end position="203"/>
    </location>
</feature>
<organism evidence="8 9">
    <name type="scientific">Rahnella victoriana</name>
    <dbReference type="NCBI Taxonomy" id="1510570"/>
    <lineage>
        <taxon>Bacteria</taxon>
        <taxon>Pseudomonadati</taxon>
        <taxon>Pseudomonadota</taxon>
        <taxon>Gammaproteobacteria</taxon>
        <taxon>Enterobacterales</taxon>
        <taxon>Yersiniaceae</taxon>
        <taxon>Rahnella</taxon>
    </lineage>
</organism>
<feature type="transmembrane region" description="Helical" evidence="6">
    <location>
        <begin position="246"/>
        <end position="267"/>
    </location>
</feature>
<evidence type="ECO:0000256" key="6">
    <source>
        <dbReference type="SAM" id="Phobius"/>
    </source>
</evidence>
<feature type="transmembrane region" description="Helical" evidence="6">
    <location>
        <begin position="20"/>
        <end position="39"/>
    </location>
</feature>
<keyword evidence="2" id="KW-0813">Transport</keyword>
<dbReference type="InterPro" id="IPR020846">
    <property type="entry name" value="MFS_dom"/>
</dbReference>
<reference evidence="8 9" key="1">
    <citation type="submission" date="2020-11" db="EMBL/GenBank/DDBJ databases">
        <title>Taxonomic investigation of Rahnella spp.</title>
        <authorList>
            <person name="Lee S.D."/>
        </authorList>
    </citation>
    <scope>NUCLEOTIDE SEQUENCE [LARGE SCALE GENOMIC DNA]</scope>
    <source>
        <strain evidence="8 9">SAP-10</strain>
    </source>
</reference>
<feature type="transmembrane region" description="Helical" evidence="6">
    <location>
        <begin position="89"/>
        <end position="108"/>
    </location>
</feature>
<keyword evidence="9" id="KW-1185">Reference proteome</keyword>
<dbReference type="PANTHER" id="PTHR43791:SF30">
    <property type="entry name" value="INNER MEMBRANE TRANSPORT PROTEIN RHMT"/>
    <property type="match status" value="1"/>
</dbReference>
<dbReference type="CDD" id="cd17319">
    <property type="entry name" value="MFS_ExuT_GudP_like"/>
    <property type="match status" value="1"/>
</dbReference>
<keyword evidence="3 6" id="KW-0812">Transmembrane</keyword>
<feature type="transmembrane region" description="Helical" evidence="6">
    <location>
        <begin position="369"/>
        <end position="390"/>
    </location>
</feature>
<dbReference type="SUPFAM" id="SSF103473">
    <property type="entry name" value="MFS general substrate transporter"/>
    <property type="match status" value="1"/>
</dbReference>
<dbReference type="PANTHER" id="PTHR43791">
    <property type="entry name" value="PERMEASE-RELATED"/>
    <property type="match status" value="1"/>
</dbReference>
<evidence type="ECO:0000256" key="3">
    <source>
        <dbReference type="ARBA" id="ARBA00022692"/>
    </source>
</evidence>
<keyword evidence="5 6" id="KW-0472">Membrane</keyword>
<evidence type="ECO:0000313" key="9">
    <source>
        <dbReference type="Proteomes" id="UP000600307"/>
    </source>
</evidence>
<accession>A0ABS0DVC4</accession>
<comment type="caution">
    <text evidence="8">The sequence shown here is derived from an EMBL/GenBank/DDBJ whole genome shotgun (WGS) entry which is preliminary data.</text>
</comment>
<feature type="transmembrane region" description="Helical" evidence="6">
    <location>
        <begin position="402"/>
        <end position="422"/>
    </location>
</feature>
<dbReference type="PROSITE" id="PS50850">
    <property type="entry name" value="MFS"/>
    <property type="match status" value="1"/>
</dbReference>
<evidence type="ECO:0000256" key="2">
    <source>
        <dbReference type="ARBA" id="ARBA00022448"/>
    </source>
</evidence>
<proteinExistence type="predicted"/>
<protein>
    <submittedName>
        <fullName evidence="8">MFS transporter</fullName>
    </submittedName>
</protein>
<evidence type="ECO:0000256" key="5">
    <source>
        <dbReference type="ARBA" id="ARBA00023136"/>
    </source>
</evidence>
<gene>
    <name evidence="8" type="ORF">IV431_20000</name>
</gene>
<feature type="transmembrane region" description="Helical" evidence="6">
    <location>
        <begin position="279"/>
        <end position="301"/>
    </location>
</feature>
<sequence length="440" mass="47691">MAKLAQYSNPHLNSAISKSWKRLVPIMFIMYFVAFIDRVNIGFAKDAMKLDIGLSEPAFALGAGIFFAAYALFGIPANLILNKIGAQKWLSITTVTWGLLSAMTGFVTNETEFIILRFLLGLGEAGFYPGILLLASIYFPNKVRGSVIGIFVLGVPFALTLGSPISGALLEMHGLMGRPGWFWMFVIEGLPAFILGIFAYFYLDDNPSKARFLNQQEKDALNAQLESERQKTETGSVRAALKNIKVWHLALVYGTIQISVYGLMFFLPSQVASLMGENLGFKQSLVAAIPWAFSAVGVYFIPRVADRNPAYRVAISVMCMVLAAAGLAVSAFASPVIAIAALCLSAVGFLSVQPIFWTFPPQLLSGSALAAGIGFCTTMGALCSFMAPIIRVEIDRMMDSSTAGLIALSVITVGSAMLISLLRNDQKTPQIRQNQTAERM</sequence>
<dbReference type="RefSeq" id="WP_195817919.1">
    <property type="nucleotide sequence ID" value="NZ_JADOBH010000005.1"/>
</dbReference>
<dbReference type="Gene3D" id="1.20.1250.20">
    <property type="entry name" value="MFS general substrate transporter like domains"/>
    <property type="match status" value="2"/>
</dbReference>
<evidence type="ECO:0000313" key="8">
    <source>
        <dbReference type="EMBL" id="MBF7957847.1"/>
    </source>
</evidence>
<dbReference type="Proteomes" id="UP000600307">
    <property type="component" value="Unassembled WGS sequence"/>
</dbReference>
<feature type="transmembrane region" description="Helical" evidence="6">
    <location>
        <begin position="59"/>
        <end position="77"/>
    </location>
</feature>
<evidence type="ECO:0000259" key="7">
    <source>
        <dbReference type="PROSITE" id="PS50850"/>
    </source>
</evidence>
<feature type="transmembrane region" description="Helical" evidence="6">
    <location>
        <begin position="339"/>
        <end position="357"/>
    </location>
</feature>
<dbReference type="EMBL" id="JADOBH010000005">
    <property type="protein sequence ID" value="MBF7957847.1"/>
    <property type="molecule type" value="Genomic_DNA"/>
</dbReference>